<sequence>MRRERLSKERASRNLTQEQVAMEIGISTIYLRKLEGGQSKPGRETMLKLEHFYGVPARDLFPDIFSGFSDSANNPDHEG</sequence>
<keyword evidence="3" id="KW-1185">Reference proteome</keyword>
<dbReference type="Gene3D" id="1.10.260.40">
    <property type="entry name" value="lambda repressor-like DNA-binding domains"/>
    <property type="match status" value="1"/>
</dbReference>
<dbReference type="PROSITE" id="PS50943">
    <property type="entry name" value="HTH_CROC1"/>
    <property type="match status" value="1"/>
</dbReference>
<dbReference type="CDD" id="cd00093">
    <property type="entry name" value="HTH_XRE"/>
    <property type="match status" value="1"/>
</dbReference>
<gene>
    <name evidence="2" type="ORF">ACFO8Q_14215</name>
</gene>
<dbReference type="Proteomes" id="UP001596002">
    <property type="component" value="Unassembled WGS sequence"/>
</dbReference>
<evidence type="ECO:0000259" key="1">
    <source>
        <dbReference type="PROSITE" id="PS50943"/>
    </source>
</evidence>
<evidence type="ECO:0000313" key="2">
    <source>
        <dbReference type="EMBL" id="MFC4768498.1"/>
    </source>
</evidence>
<dbReference type="SUPFAM" id="SSF47413">
    <property type="entry name" value="lambda repressor-like DNA-binding domains"/>
    <property type="match status" value="1"/>
</dbReference>
<dbReference type="InterPro" id="IPR010982">
    <property type="entry name" value="Lambda_DNA-bd_dom_sf"/>
</dbReference>
<dbReference type="EMBL" id="JBHSHC010000106">
    <property type="protein sequence ID" value="MFC4768498.1"/>
    <property type="molecule type" value="Genomic_DNA"/>
</dbReference>
<dbReference type="SMART" id="SM00530">
    <property type="entry name" value="HTH_XRE"/>
    <property type="match status" value="1"/>
</dbReference>
<evidence type="ECO:0000313" key="3">
    <source>
        <dbReference type="Proteomes" id="UP001596002"/>
    </source>
</evidence>
<accession>A0ABV9Q3L3</accession>
<protein>
    <submittedName>
        <fullName evidence="2">Helix-turn-helix transcriptional regulator</fullName>
    </submittedName>
</protein>
<feature type="domain" description="HTH cro/C1-type" evidence="1">
    <location>
        <begin position="6"/>
        <end position="60"/>
    </location>
</feature>
<proteinExistence type="predicted"/>
<comment type="caution">
    <text evidence="2">The sequence shown here is derived from an EMBL/GenBank/DDBJ whole genome shotgun (WGS) entry which is preliminary data.</text>
</comment>
<dbReference type="RefSeq" id="WP_380026450.1">
    <property type="nucleotide sequence ID" value="NZ_JBHSHC010000106.1"/>
</dbReference>
<dbReference type="InterPro" id="IPR001387">
    <property type="entry name" value="Cro/C1-type_HTH"/>
</dbReference>
<reference evidence="3" key="1">
    <citation type="journal article" date="2019" name="Int. J. Syst. Evol. Microbiol.">
        <title>The Global Catalogue of Microorganisms (GCM) 10K type strain sequencing project: providing services to taxonomists for standard genome sequencing and annotation.</title>
        <authorList>
            <consortium name="The Broad Institute Genomics Platform"/>
            <consortium name="The Broad Institute Genome Sequencing Center for Infectious Disease"/>
            <person name="Wu L."/>
            <person name="Ma J."/>
        </authorList>
    </citation>
    <scope>NUCLEOTIDE SEQUENCE [LARGE SCALE GENOMIC DNA]</scope>
    <source>
        <strain evidence="3">WYCCWR 12678</strain>
    </source>
</reference>
<dbReference type="Pfam" id="PF01381">
    <property type="entry name" value="HTH_3"/>
    <property type="match status" value="1"/>
</dbReference>
<organism evidence="2 3">
    <name type="scientific">Effusibacillus consociatus</name>
    <dbReference type="NCBI Taxonomy" id="1117041"/>
    <lineage>
        <taxon>Bacteria</taxon>
        <taxon>Bacillati</taxon>
        <taxon>Bacillota</taxon>
        <taxon>Bacilli</taxon>
        <taxon>Bacillales</taxon>
        <taxon>Alicyclobacillaceae</taxon>
        <taxon>Effusibacillus</taxon>
    </lineage>
</organism>
<name>A0ABV9Q3L3_9BACL</name>